<dbReference type="SMART" id="SM00320">
    <property type="entry name" value="WD40"/>
    <property type="match status" value="1"/>
</dbReference>
<dbReference type="Gene3D" id="2.130.10.10">
    <property type="entry name" value="YVTN repeat-like/Quinoprotein amine dehydrogenase"/>
    <property type="match status" value="1"/>
</dbReference>
<organism evidence="4 5">
    <name type="scientific">Solanum commersonii</name>
    <name type="common">Commerson's wild potato</name>
    <name type="synonym">Commerson's nightshade</name>
    <dbReference type="NCBI Taxonomy" id="4109"/>
    <lineage>
        <taxon>Eukaryota</taxon>
        <taxon>Viridiplantae</taxon>
        <taxon>Streptophyta</taxon>
        <taxon>Embryophyta</taxon>
        <taxon>Tracheophyta</taxon>
        <taxon>Spermatophyta</taxon>
        <taxon>Magnoliopsida</taxon>
        <taxon>eudicotyledons</taxon>
        <taxon>Gunneridae</taxon>
        <taxon>Pentapetalae</taxon>
        <taxon>asterids</taxon>
        <taxon>lamiids</taxon>
        <taxon>Solanales</taxon>
        <taxon>Solanaceae</taxon>
        <taxon>Solanoideae</taxon>
        <taxon>Solaneae</taxon>
        <taxon>Solanum</taxon>
    </lineage>
</organism>
<dbReference type="GO" id="GO:0043022">
    <property type="term" value="F:ribosome binding"/>
    <property type="evidence" value="ECO:0007669"/>
    <property type="project" value="InterPro"/>
</dbReference>
<keyword evidence="3" id="KW-0853">WD repeat</keyword>
<dbReference type="PROSITE" id="PS50294">
    <property type="entry name" value="WD_REPEATS_REGION"/>
    <property type="match status" value="1"/>
</dbReference>
<reference evidence="4 5" key="1">
    <citation type="submission" date="2020-09" db="EMBL/GenBank/DDBJ databases">
        <title>De no assembly of potato wild relative species, Solanum commersonii.</title>
        <authorList>
            <person name="Cho K."/>
        </authorList>
    </citation>
    <scope>NUCLEOTIDE SEQUENCE [LARGE SCALE GENOMIC DNA]</scope>
    <source>
        <strain evidence="4">LZ3.2</strain>
        <tissue evidence="4">Leaf</tissue>
    </source>
</reference>
<evidence type="ECO:0000256" key="3">
    <source>
        <dbReference type="PROSITE-ProRule" id="PRU00221"/>
    </source>
</evidence>
<comment type="similarity">
    <text evidence="1">Belongs to the WD repeat G protein beta family. Ribosomal protein RACK1 subfamily.</text>
</comment>
<gene>
    <name evidence="4" type="ORF">H5410_051601</name>
</gene>
<name>A0A9J5X175_SOLCO</name>
<evidence type="ECO:0000256" key="1">
    <source>
        <dbReference type="ARBA" id="ARBA00007253"/>
    </source>
</evidence>
<dbReference type="PROSITE" id="PS50082">
    <property type="entry name" value="WD_REPEATS_2"/>
    <property type="match status" value="1"/>
</dbReference>
<dbReference type="AlphaFoldDB" id="A0A9J5X175"/>
<keyword evidence="2" id="KW-0687">Ribonucleoprotein</keyword>
<dbReference type="Pfam" id="PF00400">
    <property type="entry name" value="WD40"/>
    <property type="match status" value="1"/>
</dbReference>
<keyword evidence="5" id="KW-1185">Reference proteome</keyword>
<dbReference type="InterPro" id="IPR045223">
    <property type="entry name" value="RACK1-like"/>
</dbReference>
<dbReference type="Proteomes" id="UP000824120">
    <property type="component" value="Chromosome 10"/>
</dbReference>
<sequence length="114" mass="12937">MAQKSLVLHSTMKAHTDWVTAIATPIDNSDMIVTSSRDKSIIVWSLTKDGAQYDVPRRRLTSHGHFVQDVVLGMESFAFGIFKENGLNYFGFKIDRWVGHEFKMENGLFLKKSG</sequence>
<dbReference type="GO" id="GO:0045182">
    <property type="term" value="F:translation regulator activity"/>
    <property type="evidence" value="ECO:0007669"/>
    <property type="project" value="InterPro"/>
</dbReference>
<dbReference type="SUPFAM" id="SSF50978">
    <property type="entry name" value="WD40 repeat-like"/>
    <property type="match status" value="1"/>
</dbReference>
<evidence type="ECO:0000313" key="5">
    <source>
        <dbReference type="Proteomes" id="UP000824120"/>
    </source>
</evidence>
<protein>
    <submittedName>
        <fullName evidence="4">Uncharacterized protein</fullName>
    </submittedName>
</protein>
<dbReference type="EMBL" id="JACXVP010000010">
    <property type="protein sequence ID" value="KAG5580974.1"/>
    <property type="molecule type" value="Genomic_DNA"/>
</dbReference>
<evidence type="ECO:0000313" key="4">
    <source>
        <dbReference type="EMBL" id="KAG5580974.1"/>
    </source>
</evidence>
<accession>A0A9J5X175</accession>
<dbReference type="InterPro" id="IPR036322">
    <property type="entry name" value="WD40_repeat_dom_sf"/>
</dbReference>
<dbReference type="PANTHER" id="PTHR19868">
    <property type="entry name" value="RECEPTOR FOR ACTIVATED PROTEIN KINASE C RACK1"/>
    <property type="match status" value="1"/>
</dbReference>
<evidence type="ECO:0000256" key="2">
    <source>
        <dbReference type="ARBA" id="ARBA00023274"/>
    </source>
</evidence>
<dbReference type="GO" id="GO:1990904">
    <property type="term" value="C:ribonucleoprotein complex"/>
    <property type="evidence" value="ECO:0007669"/>
    <property type="project" value="UniProtKB-KW"/>
</dbReference>
<feature type="repeat" description="WD" evidence="3">
    <location>
        <begin position="12"/>
        <end position="46"/>
    </location>
</feature>
<proteinExistence type="inferred from homology"/>
<dbReference type="InterPro" id="IPR015943">
    <property type="entry name" value="WD40/YVTN_repeat-like_dom_sf"/>
</dbReference>
<comment type="caution">
    <text evidence="4">The sequence shown here is derived from an EMBL/GenBank/DDBJ whole genome shotgun (WGS) entry which is preliminary data.</text>
</comment>
<dbReference type="InterPro" id="IPR001680">
    <property type="entry name" value="WD40_rpt"/>
</dbReference>
<dbReference type="OrthoDB" id="1679703at2759"/>